<sequence length="285" mass="32190">ANYFMIRFSIKETRIIYCDSKVQDLLGYSPSELIGIKHSDLKHPSDTVMCRYNYRKLPKVGHCESGYYRLLSRIGKWVWMYSNIDFIFNKNGEPDVLVMRNVIVSQGEAQCVLSREKSDFEKVRQIGLCVDLMSQDMPLSSPTLASIAFDKKRKRMRTNLGPVSTVLSSKGISSIQSATLDSLSAGASCTDRTKRDGHIPLQGYNFQPHSAKEHSSQNRKKPTRKDDKTLSMVKNQNNDQMLLQGSLTEDNSDENDVVAIDSYQNVVCGDPFVLSSAEPFFNFSD</sequence>
<organism evidence="8">
    <name type="scientific">Arion vulgaris</name>
    <dbReference type="NCBI Taxonomy" id="1028688"/>
    <lineage>
        <taxon>Eukaryota</taxon>
        <taxon>Metazoa</taxon>
        <taxon>Spiralia</taxon>
        <taxon>Lophotrochozoa</taxon>
        <taxon>Mollusca</taxon>
        <taxon>Gastropoda</taxon>
        <taxon>Heterobranchia</taxon>
        <taxon>Euthyneura</taxon>
        <taxon>Panpulmonata</taxon>
        <taxon>Eupulmonata</taxon>
        <taxon>Stylommatophora</taxon>
        <taxon>Helicina</taxon>
        <taxon>Arionoidea</taxon>
        <taxon>Arionidae</taxon>
        <taxon>Arion</taxon>
    </lineage>
</organism>
<dbReference type="GO" id="GO:0000977">
    <property type="term" value="F:RNA polymerase II transcription regulatory region sequence-specific DNA binding"/>
    <property type="evidence" value="ECO:0007669"/>
    <property type="project" value="TreeGrafter"/>
</dbReference>
<dbReference type="InterPro" id="IPR035965">
    <property type="entry name" value="PAS-like_dom_sf"/>
</dbReference>
<dbReference type="GO" id="GO:0005634">
    <property type="term" value="C:nucleus"/>
    <property type="evidence" value="ECO:0007669"/>
    <property type="project" value="UniProtKB-SubCell"/>
</dbReference>
<evidence type="ECO:0000256" key="2">
    <source>
        <dbReference type="ARBA" id="ARBA00023015"/>
    </source>
</evidence>
<dbReference type="Gene3D" id="3.30.450.20">
    <property type="entry name" value="PAS domain"/>
    <property type="match status" value="1"/>
</dbReference>
<keyword evidence="5" id="KW-0539">Nucleus</keyword>
<dbReference type="SUPFAM" id="SSF55785">
    <property type="entry name" value="PYP-like sensor domain (PAS domain)"/>
    <property type="match status" value="1"/>
</dbReference>
<reference evidence="8" key="1">
    <citation type="submission" date="2014-12" db="EMBL/GenBank/DDBJ databases">
        <title>Insight into the proteome of Arion vulgaris.</title>
        <authorList>
            <person name="Aradska J."/>
            <person name="Bulat T."/>
            <person name="Smidak R."/>
            <person name="Sarate P."/>
            <person name="Gangsoo J."/>
            <person name="Sialana F."/>
            <person name="Bilban M."/>
            <person name="Lubec G."/>
        </authorList>
    </citation>
    <scope>NUCLEOTIDE SEQUENCE</scope>
    <source>
        <tissue evidence="8">Skin</tissue>
    </source>
</reference>
<gene>
    <name evidence="8" type="primary">ORF25844</name>
</gene>
<evidence type="ECO:0000256" key="1">
    <source>
        <dbReference type="ARBA" id="ARBA00004123"/>
    </source>
</evidence>
<feature type="non-terminal residue" evidence="8">
    <location>
        <position position="285"/>
    </location>
</feature>
<comment type="subcellular location">
    <subcellularLocation>
        <location evidence="1">Nucleus</location>
    </subcellularLocation>
</comment>
<dbReference type="PANTHER" id="PTHR23043:SF17">
    <property type="entry name" value="PROTEIN SIMILAR"/>
    <property type="match status" value="1"/>
</dbReference>
<keyword evidence="4" id="KW-0804">Transcription</keyword>
<dbReference type="GO" id="GO:0000981">
    <property type="term" value="F:DNA-binding transcription factor activity, RNA polymerase II-specific"/>
    <property type="evidence" value="ECO:0007669"/>
    <property type="project" value="TreeGrafter"/>
</dbReference>
<keyword evidence="2" id="KW-0805">Transcription regulation</keyword>
<proteinExistence type="predicted"/>
<feature type="domain" description="PAS" evidence="7">
    <location>
        <begin position="14"/>
        <end position="46"/>
    </location>
</feature>
<dbReference type="InterPro" id="IPR000014">
    <property type="entry name" value="PAS"/>
</dbReference>
<dbReference type="NCBIfam" id="TIGR00229">
    <property type="entry name" value="sensory_box"/>
    <property type="match status" value="1"/>
</dbReference>
<dbReference type="Pfam" id="PF08447">
    <property type="entry name" value="PAS_3"/>
    <property type="match status" value="1"/>
</dbReference>
<evidence type="ECO:0000259" key="7">
    <source>
        <dbReference type="PROSITE" id="PS50112"/>
    </source>
</evidence>
<evidence type="ECO:0000256" key="6">
    <source>
        <dbReference type="SAM" id="MobiDB-lite"/>
    </source>
</evidence>
<dbReference type="AlphaFoldDB" id="A0A0B6YHJ5"/>
<accession>A0A0B6YHJ5</accession>
<dbReference type="PANTHER" id="PTHR23043">
    <property type="entry name" value="HYPOXIA-INDUCIBLE FACTOR 1 ALPHA"/>
    <property type="match status" value="1"/>
</dbReference>
<dbReference type="EMBL" id="HACG01008843">
    <property type="protein sequence ID" value="CEK55708.1"/>
    <property type="molecule type" value="Transcribed_RNA"/>
</dbReference>
<evidence type="ECO:0000256" key="5">
    <source>
        <dbReference type="ARBA" id="ARBA00023242"/>
    </source>
</evidence>
<protein>
    <recommendedName>
        <fullName evidence="7">PAS domain-containing protein</fullName>
    </recommendedName>
</protein>
<evidence type="ECO:0000256" key="3">
    <source>
        <dbReference type="ARBA" id="ARBA00023125"/>
    </source>
</evidence>
<dbReference type="InterPro" id="IPR013655">
    <property type="entry name" value="PAS_fold_3"/>
</dbReference>
<dbReference type="PROSITE" id="PS50112">
    <property type="entry name" value="PAS"/>
    <property type="match status" value="1"/>
</dbReference>
<keyword evidence="3" id="KW-0238">DNA-binding</keyword>
<feature type="region of interest" description="Disordered" evidence="6">
    <location>
        <begin position="197"/>
        <end position="229"/>
    </location>
</feature>
<evidence type="ECO:0000313" key="8">
    <source>
        <dbReference type="EMBL" id="CEK55708.1"/>
    </source>
</evidence>
<name>A0A0B6YHJ5_9EUPU</name>
<evidence type="ECO:0000256" key="4">
    <source>
        <dbReference type="ARBA" id="ARBA00023163"/>
    </source>
</evidence>
<dbReference type="CDD" id="cd00130">
    <property type="entry name" value="PAS"/>
    <property type="match status" value="1"/>
</dbReference>
<feature type="non-terminal residue" evidence="8">
    <location>
        <position position="1"/>
    </location>
</feature>